<keyword evidence="3" id="KW-1185">Reference proteome</keyword>
<protein>
    <submittedName>
        <fullName evidence="2">Uncharacterized protein</fullName>
    </submittedName>
</protein>
<organism evidence="2 3">
    <name type="scientific">Microthlaspi erraticum</name>
    <dbReference type="NCBI Taxonomy" id="1685480"/>
    <lineage>
        <taxon>Eukaryota</taxon>
        <taxon>Viridiplantae</taxon>
        <taxon>Streptophyta</taxon>
        <taxon>Embryophyta</taxon>
        <taxon>Tracheophyta</taxon>
        <taxon>Spermatophyta</taxon>
        <taxon>Magnoliopsida</taxon>
        <taxon>eudicotyledons</taxon>
        <taxon>Gunneridae</taxon>
        <taxon>Pentapetalae</taxon>
        <taxon>rosids</taxon>
        <taxon>malvids</taxon>
        <taxon>Brassicales</taxon>
        <taxon>Brassicaceae</taxon>
        <taxon>Coluteocarpeae</taxon>
        <taxon>Microthlaspi</taxon>
    </lineage>
</organism>
<dbReference type="AlphaFoldDB" id="A0A6D2KEY3"/>
<reference evidence="2" key="1">
    <citation type="submission" date="2020-01" db="EMBL/GenBank/DDBJ databases">
        <authorList>
            <person name="Mishra B."/>
        </authorList>
    </citation>
    <scope>NUCLEOTIDE SEQUENCE [LARGE SCALE GENOMIC DNA]</scope>
</reference>
<gene>
    <name evidence="2" type="ORF">MERR_LOCUS42821</name>
</gene>
<accession>A0A6D2KEY3</accession>
<dbReference type="Proteomes" id="UP000467841">
    <property type="component" value="Unassembled WGS sequence"/>
</dbReference>
<evidence type="ECO:0000313" key="2">
    <source>
        <dbReference type="EMBL" id="CAA7055585.1"/>
    </source>
</evidence>
<comment type="caution">
    <text evidence="2">The sequence shown here is derived from an EMBL/GenBank/DDBJ whole genome shotgun (WGS) entry which is preliminary data.</text>
</comment>
<evidence type="ECO:0000313" key="3">
    <source>
        <dbReference type="Proteomes" id="UP000467841"/>
    </source>
</evidence>
<sequence>MGDHDSAQLAKLMELIQEMHAKMDSMFRKWEPQKGKPARVDQALGPTVKFTVEELFDVPELKQPKPTVEILVVSTVVQVMESNKNPEKTETSFVAEPKQPEPQIRDQQQKISKKGLVPSYDDLSQVDINHVISHDVSLVGHVFANDLLRFYIKRTTAETCGKICESYSMHIQNWSLRTSSE</sequence>
<name>A0A6D2KEY3_9BRAS</name>
<evidence type="ECO:0000256" key="1">
    <source>
        <dbReference type="SAM" id="MobiDB-lite"/>
    </source>
</evidence>
<dbReference type="EMBL" id="CACVBM020001607">
    <property type="protein sequence ID" value="CAA7055585.1"/>
    <property type="molecule type" value="Genomic_DNA"/>
</dbReference>
<proteinExistence type="predicted"/>
<feature type="region of interest" description="Disordered" evidence="1">
    <location>
        <begin position="83"/>
        <end position="103"/>
    </location>
</feature>